<keyword evidence="7 12" id="KW-0315">Glutamine amidotransferase</keyword>
<dbReference type="FunFam" id="3.40.50.880:FF:000009">
    <property type="entry name" value="Imidazole glycerol phosphate synthase subunit HisH"/>
    <property type="match status" value="1"/>
</dbReference>
<feature type="active site" evidence="12 13">
    <location>
        <position position="181"/>
    </location>
</feature>
<dbReference type="InterPro" id="IPR010139">
    <property type="entry name" value="Imidazole-glycPsynth_HisH"/>
</dbReference>
<evidence type="ECO:0000256" key="9">
    <source>
        <dbReference type="ARBA" id="ARBA00023239"/>
    </source>
</evidence>
<keyword evidence="9 12" id="KW-0456">Lyase</keyword>
<evidence type="ECO:0000256" key="5">
    <source>
        <dbReference type="ARBA" id="ARBA00022605"/>
    </source>
</evidence>
<dbReference type="UniPathway" id="UPA00031">
    <property type="reaction ID" value="UER00010"/>
</dbReference>
<dbReference type="PIRSF" id="PIRSF000495">
    <property type="entry name" value="Amidotransf_hisH"/>
    <property type="match status" value="1"/>
</dbReference>
<feature type="domain" description="Glutamine amidotransferase" evidence="14">
    <location>
        <begin position="4"/>
        <end position="196"/>
    </location>
</feature>
<keyword evidence="6 12" id="KW-0378">Hydrolase</keyword>
<keyword evidence="4 12" id="KW-0963">Cytoplasm</keyword>
<dbReference type="PANTHER" id="PTHR42701">
    <property type="entry name" value="IMIDAZOLE GLYCEROL PHOSPHATE SYNTHASE SUBUNIT HISH"/>
    <property type="match status" value="1"/>
</dbReference>
<keyword evidence="8 12" id="KW-0368">Histidine biosynthesis</keyword>
<comment type="subcellular location">
    <subcellularLocation>
        <location evidence="1 12">Cytoplasm</location>
    </subcellularLocation>
</comment>
<comment type="subunit">
    <text evidence="3 12">Heterodimer of HisH and HisF.</text>
</comment>
<keyword evidence="15" id="KW-0808">Transferase</keyword>
<dbReference type="GO" id="GO:0000105">
    <property type="term" value="P:L-histidine biosynthetic process"/>
    <property type="evidence" value="ECO:0007669"/>
    <property type="project" value="UniProtKB-UniRule"/>
</dbReference>
<evidence type="ECO:0000256" key="6">
    <source>
        <dbReference type="ARBA" id="ARBA00022801"/>
    </source>
</evidence>
<feature type="active site" description="Nucleophile" evidence="12 13">
    <location>
        <position position="79"/>
    </location>
</feature>
<dbReference type="PROSITE" id="PS51273">
    <property type="entry name" value="GATASE_TYPE_1"/>
    <property type="match status" value="1"/>
</dbReference>
<dbReference type="InterPro" id="IPR017926">
    <property type="entry name" value="GATASE"/>
</dbReference>
<proteinExistence type="inferred from homology"/>
<evidence type="ECO:0000256" key="7">
    <source>
        <dbReference type="ARBA" id="ARBA00022962"/>
    </source>
</evidence>
<evidence type="ECO:0000256" key="2">
    <source>
        <dbReference type="ARBA" id="ARBA00005091"/>
    </source>
</evidence>
<reference evidence="15 16" key="1">
    <citation type="submission" date="2016-11" db="EMBL/GenBank/DDBJ databases">
        <authorList>
            <person name="Jaros S."/>
            <person name="Januszkiewicz K."/>
            <person name="Wedrychowicz H."/>
        </authorList>
    </citation>
    <scope>NUCLEOTIDE SEQUENCE [LARGE SCALE GENOMIC DNA]</scope>
    <source>
        <strain evidence="15 16">DSM 14828</strain>
    </source>
</reference>
<evidence type="ECO:0000256" key="13">
    <source>
        <dbReference type="PIRSR" id="PIRSR000495-1"/>
    </source>
</evidence>
<feature type="active site" evidence="12 13">
    <location>
        <position position="183"/>
    </location>
</feature>
<evidence type="ECO:0000256" key="3">
    <source>
        <dbReference type="ARBA" id="ARBA00011152"/>
    </source>
</evidence>
<comment type="catalytic activity">
    <reaction evidence="11 12">
        <text>L-glutamine + H2O = L-glutamate + NH4(+)</text>
        <dbReference type="Rhea" id="RHEA:15889"/>
        <dbReference type="ChEBI" id="CHEBI:15377"/>
        <dbReference type="ChEBI" id="CHEBI:28938"/>
        <dbReference type="ChEBI" id="CHEBI:29985"/>
        <dbReference type="ChEBI" id="CHEBI:58359"/>
        <dbReference type="EC" id="3.5.1.2"/>
    </reaction>
</comment>
<dbReference type="EMBL" id="FQTU01000002">
    <property type="protein sequence ID" value="SHE41507.1"/>
    <property type="molecule type" value="Genomic_DNA"/>
</dbReference>
<dbReference type="HAMAP" id="MF_00278">
    <property type="entry name" value="HisH"/>
    <property type="match status" value="1"/>
</dbReference>
<evidence type="ECO:0000256" key="12">
    <source>
        <dbReference type="HAMAP-Rule" id="MF_00278"/>
    </source>
</evidence>
<dbReference type="AlphaFoldDB" id="A0A1M4TBA2"/>
<evidence type="ECO:0000313" key="15">
    <source>
        <dbReference type="EMBL" id="SHE41507.1"/>
    </source>
</evidence>
<evidence type="ECO:0000313" key="16">
    <source>
        <dbReference type="Proteomes" id="UP000184251"/>
    </source>
</evidence>
<evidence type="ECO:0000256" key="4">
    <source>
        <dbReference type="ARBA" id="ARBA00022490"/>
    </source>
</evidence>
<evidence type="ECO:0000256" key="1">
    <source>
        <dbReference type="ARBA" id="ARBA00004496"/>
    </source>
</evidence>
<evidence type="ECO:0000256" key="11">
    <source>
        <dbReference type="ARBA" id="ARBA00049534"/>
    </source>
</evidence>
<evidence type="ECO:0000256" key="10">
    <source>
        <dbReference type="ARBA" id="ARBA00047838"/>
    </source>
</evidence>
<accession>A0A1M4TBA2</accession>
<dbReference type="OrthoDB" id="9807137at2"/>
<dbReference type="NCBIfam" id="TIGR01855">
    <property type="entry name" value="IMP_synth_hisH"/>
    <property type="match status" value="1"/>
</dbReference>
<sequence length="201" mass="22605">MIAIIDYGVGNLMNVYNALKKLDMDAVITGDKKVIDNASAIVLPGVGAFKDAMDHLVEHDLVETIKDNASKGKYLLGICLGMQMLFDKSYEDGQWEGLGLLEGEIVRFGDGLKVPHMGWNELHINKPHPLIKDIRDGEYVYFVHSYHLDPKYFDDVLLYTDYGVKVPAVVCKDNVMGMQFHPEKSSDTGIKLLQNFKELIK</sequence>
<dbReference type="GO" id="GO:0005737">
    <property type="term" value="C:cytoplasm"/>
    <property type="evidence" value="ECO:0007669"/>
    <property type="project" value="UniProtKB-SubCell"/>
</dbReference>
<dbReference type="CDD" id="cd01748">
    <property type="entry name" value="GATase1_IGP_Synthase"/>
    <property type="match status" value="1"/>
</dbReference>
<dbReference type="STRING" id="1120975.SAMN02746064_00435"/>
<evidence type="ECO:0000256" key="8">
    <source>
        <dbReference type="ARBA" id="ARBA00023102"/>
    </source>
</evidence>
<dbReference type="InterPro" id="IPR029062">
    <property type="entry name" value="Class_I_gatase-like"/>
</dbReference>
<dbReference type="Gene3D" id="3.40.50.880">
    <property type="match status" value="1"/>
</dbReference>
<dbReference type="RefSeq" id="WP_073269438.1">
    <property type="nucleotide sequence ID" value="NZ_FQTU01000002.1"/>
</dbReference>
<protein>
    <recommendedName>
        <fullName evidence="12">Imidazole glycerol phosphate synthase subunit HisH</fullName>
        <ecNumber evidence="12">4.3.2.10</ecNumber>
    </recommendedName>
    <alternativeName>
        <fullName evidence="12">IGP synthase glutaminase subunit</fullName>
        <ecNumber evidence="12">3.5.1.2</ecNumber>
    </alternativeName>
    <alternativeName>
        <fullName evidence="12">IGP synthase subunit HisH</fullName>
    </alternativeName>
    <alternativeName>
        <fullName evidence="12">ImGP synthase subunit HisH</fullName>
        <shortName evidence="12">IGPS subunit HisH</shortName>
    </alternativeName>
</protein>
<organism evidence="15 16">
    <name type="scientific">Alkalibacter saccharofermentans DSM 14828</name>
    <dbReference type="NCBI Taxonomy" id="1120975"/>
    <lineage>
        <taxon>Bacteria</taxon>
        <taxon>Bacillati</taxon>
        <taxon>Bacillota</taxon>
        <taxon>Clostridia</taxon>
        <taxon>Eubacteriales</taxon>
        <taxon>Eubacteriaceae</taxon>
        <taxon>Alkalibacter</taxon>
    </lineage>
</organism>
<comment type="function">
    <text evidence="12">IGPS catalyzes the conversion of PRFAR and glutamine to IGP, AICAR and glutamate. The HisH subunit catalyzes the hydrolysis of glutamine to glutamate and ammonia as part of the synthesis of IGP and AICAR. The resulting ammonia molecule is channeled to the active site of HisF.</text>
</comment>
<dbReference type="Proteomes" id="UP000184251">
    <property type="component" value="Unassembled WGS sequence"/>
</dbReference>
<dbReference type="EC" id="3.5.1.2" evidence="12"/>
<dbReference type="PANTHER" id="PTHR42701:SF1">
    <property type="entry name" value="IMIDAZOLE GLYCEROL PHOSPHATE SYNTHASE SUBUNIT HISH"/>
    <property type="match status" value="1"/>
</dbReference>
<dbReference type="GO" id="GO:0000107">
    <property type="term" value="F:imidazoleglycerol-phosphate synthase activity"/>
    <property type="evidence" value="ECO:0007669"/>
    <property type="project" value="UniProtKB-UniRule"/>
</dbReference>
<dbReference type="GO" id="GO:0004359">
    <property type="term" value="F:glutaminase activity"/>
    <property type="evidence" value="ECO:0007669"/>
    <property type="project" value="UniProtKB-EC"/>
</dbReference>
<dbReference type="Pfam" id="PF00117">
    <property type="entry name" value="GATase"/>
    <property type="match status" value="1"/>
</dbReference>
<comment type="catalytic activity">
    <reaction evidence="10 12">
        <text>5-[(5-phospho-1-deoxy-D-ribulos-1-ylimino)methylamino]-1-(5-phospho-beta-D-ribosyl)imidazole-4-carboxamide + L-glutamine = D-erythro-1-(imidazol-4-yl)glycerol 3-phosphate + 5-amino-1-(5-phospho-beta-D-ribosyl)imidazole-4-carboxamide + L-glutamate + H(+)</text>
        <dbReference type="Rhea" id="RHEA:24793"/>
        <dbReference type="ChEBI" id="CHEBI:15378"/>
        <dbReference type="ChEBI" id="CHEBI:29985"/>
        <dbReference type="ChEBI" id="CHEBI:58278"/>
        <dbReference type="ChEBI" id="CHEBI:58359"/>
        <dbReference type="ChEBI" id="CHEBI:58475"/>
        <dbReference type="ChEBI" id="CHEBI:58525"/>
        <dbReference type="EC" id="4.3.2.10"/>
    </reaction>
</comment>
<gene>
    <name evidence="12" type="primary">hisH</name>
    <name evidence="15" type="ORF">SAMN02746064_00435</name>
</gene>
<comment type="pathway">
    <text evidence="2 12">Amino-acid biosynthesis; L-histidine biosynthesis; L-histidine from 5-phospho-alpha-D-ribose 1-diphosphate: step 5/9.</text>
</comment>
<keyword evidence="16" id="KW-1185">Reference proteome</keyword>
<dbReference type="SUPFAM" id="SSF52317">
    <property type="entry name" value="Class I glutamine amidotransferase-like"/>
    <property type="match status" value="1"/>
</dbReference>
<evidence type="ECO:0000259" key="14">
    <source>
        <dbReference type="Pfam" id="PF00117"/>
    </source>
</evidence>
<name>A0A1M4TBA2_9FIRM</name>
<dbReference type="GO" id="GO:0016829">
    <property type="term" value="F:lyase activity"/>
    <property type="evidence" value="ECO:0007669"/>
    <property type="project" value="UniProtKB-KW"/>
</dbReference>
<keyword evidence="5 12" id="KW-0028">Amino-acid biosynthesis</keyword>
<dbReference type="EC" id="4.3.2.10" evidence="12"/>